<evidence type="ECO:0000313" key="1">
    <source>
        <dbReference type="EMBL" id="SMC35986.1"/>
    </source>
</evidence>
<evidence type="ECO:0000313" key="2">
    <source>
        <dbReference type="Proteomes" id="UP000192328"/>
    </source>
</evidence>
<protein>
    <submittedName>
        <fullName evidence="1">L-threonine aldolase</fullName>
    </submittedName>
</protein>
<proteinExistence type="predicted"/>
<dbReference type="Proteomes" id="UP000192328">
    <property type="component" value="Unassembled WGS sequence"/>
</dbReference>
<reference evidence="1" key="1">
    <citation type="submission" date="2017-04" db="EMBL/GenBank/DDBJ databases">
        <authorList>
            <person name="Varghese N."/>
            <person name="Submissions S."/>
        </authorList>
    </citation>
    <scope>NUCLEOTIDE SEQUENCE</scope>
    <source>
        <strain evidence="1">WTE2008</strain>
    </source>
</reference>
<gene>
    <name evidence="1" type="ORF">SAMN06297397_0253</name>
</gene>
<dbReference type="EMBL" id="FWXZ01000001">
    <property type="protein sequence ID" value="SMC35986.1"/>
    <property type="molecule type" value="Genomic_DNA"/>
</dbReference>
<name>A0AC61PHP7_9FIRM</name>
<keyword evidence="2" id="KW-1185">Reference proteome</keyword>
<comment type="caution">
    <text evidence="1">The sequence shown here is derived from an EMBL/GenBank/DDBJ whole genome shotgun (WGS) entry which is preliminary data.</text>
</comment>
<organism evidence="1 2">
    <name type="scientific">Aristaeella lactis</name>
    <dbReference type="NCBI Taxonomy" id="3046383"/>
    <lineage>
        <taxon>Bacteria</taxon>
        <taxon>Bacillati</taxon>
        <taxon>Bacillota</taxon>
        <taxon>Clostridia</taxon>
        <taxon>Eubacteriales</taxon>
        <taxon>Aristaeellaceae</taxon>
        <taxon>Aristaeella</taxon>
    </lineage>
</organism>
<sequence>MVSFESDYIAGAHPEVLRRLMETNTEPLPGYGSDPYCESAKEKIRKAVGMPEAEVWFLTGGTQTNAVVISTMLADYEGVIAAKTGHVSTHEAGAIEYTGHEVLELPQADGKIVPETLEKYLKDYFADENHEHMTFPGMVYLSHPTEYGTLYSKAELTDISKTCREYGIPLFLDGARLGYALESRKTDLTLPEIAELCNVFYIGGTKVGALCGEAIVFTKGNMPKHFLTSVKKRGALLAKGRLLGVQFDALFTDELYFRIGRHAIEMAEKLKDIIRKHGLPFYNQSPTNQQFVILENRQMEKLGEDIAFSFWEKTDDTHTVVRFATGWSTTEEDLKALDEALGRSLA</sequence>
<accession>A0AC61PHP7</accession>